<dbReference type="InterPro" id="IPR011701">
    <property type="entry name" value="MFS"/>
</dbReference>
<evidence type="ECO:0000256" key="4">
    <source>
        <dbReference type="ARBA" id="ARBA00022475"/>
    </source>
</evidence>
<keyword evidence="3 8" id="KW-0813">Transport</keyword>
<dbReference type="PANTHER" id="PTHR23502">
    <property type="entry name" value="MAJOR FACILITATOR SUPERFAMILY"/>
    <property type="match status" value="1"/>
</dbReference>
<evidence type="ECO:0000256" key="5">
    <source>
        <dbReference type="ARBA" id="ARBA00022692"/>
    </source>
</evidence>
<keyword evidence="4" id="KW-1003">Cell membrane</keyword>
<evidence type="ECO:0000313" key="10">
    <source>
        <dbReference type="EMBL" id="OZI37923.1"/>
    </source>
</evidence>
<feature type="transmembrane region" description="Helical" evidence="8">
    <location>
        <begin position="377"/>
        <end position="399"/>
    </location>
</feature>
<feature type="transmembrane region" description="Helical" evidence="8">
    <location>
        <begin position="169"/>
        <end position="190"/>
    </location>
</feature>
<dbReference type="Pfam" id="PF07690">
    <property type="entry name" value="MFS_1"/>
    <property type="match status" value="1"/>
</dbReference>
<comment type="similarity">
    <text evidence="2 8">Belongs to the major facilitator superfamily. Bcr/CmlA family.</text>
</comment>
<dbReference type="EMBL" id="NEVM01000001">
    <property type="protein sequence ID" value="OZI37923.1"/>
    <property type="molecule type" value="Genomic_DNA"/>
</dbReference>
<keyword evidence="6 8" id="KW-1133">Transmembrane helix</keyword>
<sequence>MNLRPRFRISPHSFYFILFCGALAALASLSIDVGLPAFGAVARDMNTDAARVALSLSIFFVGFAAAPLVYGPLSDRLGRRPVLLTGLVVYTLGGAGCTFSNTIDTFLAWRLLQGAGAGAGAVLSMSLVRDHFDGVKVRTLLSNIAIIRVIAPMVAPSVGAFLLEVAHWRAIYAMMMIGGVVVLGVVWLGLEESAPRLRAGAEQRPPSVSVMGAYMALLRKPVCVAYMLICGLGFGSHFAYVTGSSLVLMEALGVPPQSFGLLFGAAAACIMLASYLSGRMAGYVPGDRLIKIGLSVALVSAMVMLALTLTHLVRAWNLAPLFMLNAFCYGLITPSVQQGALQPLGNIAGSAAAVMNALMMGIGAFSSWLVSDLFARVGVLAVTGCMAIFCALALLVFALMTKLRGAGPAEA</sequence>
<evidence type="ECO:0000256" key="6">
    <source>
        <dbReference type="ARBA" id="ARBA00022989"/>
    </source>
</evidence>
<evidence type="ECO:0000256" key="2">
    <source>
        <dbReference type="ARBA" id="ARBA00006236"/>
    </source>
</evidence>
<name>A0A261SNN3_9BORD</name>
<dbReference type="OrthoDB" id="9814303at2"/>
<accession>A0A261SNN3</accession>
<feature type="transmembrane region" description="Helical" evidence="8">
    <location>
        <begin position="82"/>
        <end position="101"/>
    </location>
</feature>
<feature type="transmembrane region" description="Helical" evidence="8">
    <location>
        <begin position="289"/>
        <end position="309"/>
    </location>
</feature>
<dbReference type="PROSITE" id="PS50850">
    <property type="entry name" value="MFS"/>
    <property type="match status" value="1"/>
</dbReference>
<evidence type="ECO:0000256" key="1">
    <source>
        <dbReference type="ARBA" id="ARBA00004651"/>
    </source>
</evidence>
<dbReference type="GO" id="GO:1990961">
    <property type="term" value="P:xenobiotic detoxification by transmembrane export across the plasma membrane"/>
    <property type="evidence" value="ECO:0007669"/>
    <property type="project" value="InterPro"/>
</dbReference>
<dbReference type="PANTHER" id="PTHR23502:SF132">
    <property type="entry name" value="POLYAMINE TRANSPORTER 2-RELATED"/>
    <property type="match status" value="1"/>
</dbReference>
<proteinExistence type="inferred from homology"/>
<evidence type="ECO:0000313" key="11">
    <source>
        <dbReference type="Proteomes" id="UP000216020"/>
    </source>
</evidence>
<organism evidence="10 11">
    <name type="scientific">Bordetella genomosp. 10</name>
    <dbReference type="NCBI Taxonomy" id="1416804"/>
    <lineage>
        <taxon>Bacteria</taxon>
        <taxon>Pseudomonadati</taxon>
        <taxon>Pseudomonadota</taxon>
        <taxon>Betaproteobacteria</taxon>
        <taxon>Burkholderiales</taxon>
        <taxon>Alcaligenaceae</taxon>
        <taxon>Bordetella</taxon>
    </lineage>
</organism>
<feature type="transmembrane region" description="Helical" evidence="8">
    <location>
        <begin position="49"/>
        <end position="70"/>
    </location>
</feature>
<comment type="subcellular location">
    <subcellularLocation>
        <location evidence="8">Cell inner membrane</location>
        <topology evidence="8">Multi-pass membrane protein</topology>
    </subcellularLocation>
    <subcellularLocation>
        <location evidence="1">Cell membrane</location>
        <topology evidence="1">Multi-pass membrane protein</topology>
    </subcellularLocation>
</comment>
<keyword evidence="8" id="KW-0997">Cell inner membrane</keyword>
<dbReference type="GO" id="GO:0005886">
    <property type="term" value="C:plasma membrane"/>
    <property type="evidence" value="ECO:0007669"/>
    <property type="project" value="UniProtKB-SubCell"/>
</dbReference>
<protein>
    <recommendedName>
        <fullName evidence="8">Bcr/CflA family efflux transporter</fullName>
    </recommendedName>
</protein>
<evidence type="ECO:0000259" key="9">
    <source>
        <dbReference type="PROSITE" id="PS50850"/>
    </source>
</evidence>
<gene>
    <name evidence="10" type="ORF">CAL29_06045</name>
</gene>
<keyword evidence="5 8" id="KW-0812">Transmembrane</keyword>
<feature type="transmembrane region" description="Helical" evidence="8">
    <location>
        <begin position="221"/>
        <end position="239"/>
    </location>
</feature>
<feature type="transmembrane region" description="Helical" evidence="8">
    <location>
        <begin position="140"/>
        <end position="163"/>
    </location>
</feature>
<dbReference type="InterPro" id="IPR004812">
    <property type="entry name" value="Efflux_drug-R_Bcr/CmlA"/>
</dbReference>
<dbReference type="InterPro" id="IPR036259">
    <property type="entry name" value="MFS_trans_sf"/>
</dbReference>
<dbReference type="Gene3D" id="1.20.1720.10">
    <property type="entry name" value="Multidrug resistance protein D"/>
    <property type="match status" value="1"/>
</dbReference>
<feature type="transmembrane region" description="Helical" evidence="8">
    <location>
        <begin position="259"/>
        <end position="277"/>
    </location>
</feature>
<evidence type="ECO:0000256" key="8">
    <source>
        <dbReference type="RuleBase" id="RU365088"/>
    </source>
</evidence>
<feature type="domain" description="Major facilitator superfamily (MFS) profile" evidence="9">
    <location>
        <begin position="13"/>
        <end position="402"/>
    </location>
</feature>
<dbReference type="AlphaFoldDB" id="A0A261SNN3"/>
<dbReference type="Proteomes" id="UP000216020">
    <property type="component" value="Unassembled WGS sequence"/>
</dbReference>
<comment type="caution">
    <text evidence="10">The sequence shown here is derived from an EMBL/GenBank/DDBJ whole genome shotgun (WGS) entry which is preliminary data.</text>
</comment>
<evidence type="ECO:0000256" key="3">
    <source>
        <dbReference type="ARBA" id="ARBA00022448"/>
    </source>
</evidence>
<evidence type="ECO:0000256" key="7">
    <source>
        <dbReference type="ARBA" id="ARBA00023136"/>
    </source>
</evidence>
<reference evidence="11" key="1">
    <citation type="submission" date="2017-05" db="EMBL/GenBank/DDBJ databases">
        <title>Complete and WGS of Bordetella genogroups.</title>
        <authorList>
            <person name="Spilker T."/>
            <person name="Lipuma J."/>
        </authorList>
    </citation>
    <scope>NUCLEOTIDE SEQUENCE [LARGE SCALE GENOMIC DNA]</scope>
    <source>
        <strain evidence="11">AU16122</strain>
    </source>
</reference>
<dbReference type="InterPro" id="IPR020846">
    <property type="entry name" value="MFS_dom"/>
</dbReference>
<feature type="transmembrane region" description="Helical" evidence="8">
    <location>
        <begin position="344"/>
        <end position="365"/>
    </location>
</feature>
<dbReference type="SUPFAM" id="SSF103473">
    <property type="entry name" value="MFS general substrate transporter"/>
    <property type="match status" value="1"/>
</dbReference>
<dbReference type="NCBIfam" id="TIGR00710">
    <property type="entry name" value="efflux_Bcr_CflA"/>
    <property type="match status" value="1"/>
</dbReference>
<keyword evidence="11" id="KW-1185">Reference proteome</keyword>
<dbReference type="GO" id="GO:0042910">
    <property type="term" value="F:xenobiotic transmembrane transporter activity"/>
    <property type="evidence" value="ECO:0007669"/>
    <property type="project" value="InterPro"/>
</dbReference>
<feature type="transmembrane region" description="Helical" evidence="8">
    <location>
        <begin position="107"/>
        <end position="128"/>
    </location>
</feature>
<dbReference type="CDD" id="cd17320">
    <property type="entry name" value="MFS_MdfA_MDR_like"/>
    <property type="match status" value="1"/>
</dbReference>
<dbReference type="RefSeq" id="WP_094852025.1">
    <property type="nucleotide sequence ID" value="NZ_NEVM01000001.1"/>
</dbReference>
<keyword evidence="7 8" id="KW-0472">Membrane</keyword>
<comment type="caution">
    <text evidence="8">Lacks conserved residue(s) required for the propagation of feature annotation.</text>
</comment>